<reference evidence="2 3" key="1">
    <citation type="journal article" date="2020" name="Microb. Genom.">
        <title>Genetic diversity of clinical and environmental Mucorales isolates obtained from an investigation of mucormycosis cases among solid organ transplant recipients.</title>
        <authorList>
            <person name="Nguyen M.H."/>
            <person name="Kaul D."/>
            <person name="Muto C."/>
            <person name="Cheng S.J."/>
            <person name="Richter R.A."/>
            <person name="Bruno V.M."/>
            <person name="Liu G."/>
            <person name="Beyhan S."/>
            <person name="Sundermann A.J."/>
            <person name="Mounaud S."/>
            <person name="Pasculle A.W."/>
            <person name="Nierman W.C."/>
            <person name="Driscoll E."/>
            <person name="Cumbie R."/>
            <person name="Clancy C.J."/>
            <person name="Dupont C.L."/>
        </authorList>
    </citation>
    <scope>NUCLEOTIDE SEQUENCE [LARGE SCALE GENOMIC DNA]</scope>
    <source>
        <strain evidence="2 3">GL24</strain>
    </source>
</reference>
<dbReference type="SUPFAM" id="SSF51735">
    <property type="entry name" value="NAD(P)-binding Rossmann-fold domains"/>
    <property type="match status" value="1"/>
</dbReference>
<proteinExistence type="predicted"/>
<dbReference type="AlphaFoldDB" id="A0A9P6ZDK6"/>
<dbReference type="Proteomes" id="UP000740926">
    <property type="component" value="Unassembled WGS sequence"/>
</dbReference>
<organism evidence="2 3">
    <name type="scientific">Rhizopus delemar</name>
    <dbReference type="NCBI Taxonomy" id="936053"/>
    <lineage>
        <taxon>Eukaryota</taxon>
        <taxon>Fungi</taxon>
        <taxon>Fungi incertae sedis</taxon>
        <taxon>Mucoromycota</taxon>
        <taxon>Mucoromycotina</taxon>
        <taxon>Mucoromycetes</taxon>
        <taxon>Mucorales</taxon>
        <taxon>Mucorineae</taxon>
        <taxon>Rhizopodaceae</taxon>
        <taxon>Rhizopus</taxon>
    </lineage>
</organism>
<evidence type="ECO:0000313" key="3">
    <source>
        <dbReference type="Proteomes" id="UP000740926"/>
    </source>
</evidence>
<gene>
    <name evidence="2" type="ORF">G6F50_000577</name>
</gene>
<dbReference type="Pfam" id="PF13460">
    <property type="entry name" value="NAD_binding_10"/>
    <property type="match status" value="1"/>
</dbReference>
<accession>A0A9P6ZDK6</accession>
<dbReference type="Gene3D" id="3.90.25.10">
    <property type="entry name" value="UDP-galactose 4-epimerase, domain 1"/>
    <property type="match status" value="1"/>
</dbReference>
<sequence length="334" mass="38187">MLLITGADQWMGHVVTSHLAKFEHLRPQLRVLCETKTRCHGFAKVGIDVHQIDYNHPNHISMALRGVDHLVLAIGNEANRTDYAKHICSAASYSGVKSIICISHVGAVSSSHASLQEYHEIEQEVIRSSCQYTILRLDFVQQYFHLWATNAEKTRKFMLPLAEDVDICPIDISDVCQVIEAIVLNSKKQLMEQMDQCHDGQVYTLSGPESLNGKQMAKMMADATGYQNYKFHQARAMDISYYLENLGMDIWFDARLKQEMAKTYQETFKEESYRQRAYDIPSTKQVQTMVDYFDWVQKTSSSVCVPHAAMITNIPCKPIQSFFIENANTFKPRV</sequence>
<dbReference type="OMA" id="VWFDARL"/>
<name>A0A9P6ZDK6_9FUNG</name>
<feature type="domain" description="NAD(P)-binding" evidence="1">
    <location>
        <begin position="12"/>
        <end position="139"/>
    </location>
</feature>
<dbReference type="PANTHER" id="PTHR43162">
    <property type="match status" value="1"/>
</dbReference>
<keyword evidence="3" id="KW-1185">Reference proteome</keyword>
<protein>
    <recommendedName>
        <fullName evidence="1">NAD(P)-binding domain-containing protein</fullName>
    </recommendedName>
</protein>
<dbReference type="PANTHER" id="PTHR43162:SF1">
    <property type="entry name" value="PRESTALK A DIFFERENTIATION PROTEIN A"/>
    <property type="match status" value="1"/>
</dbReference>
<dbReference type="InterPro" id="IPR016040">
    <property type="entry name" value="NAD(P)-bd_dom"/>
</dbReference>
<dbReference type="InterPro" id="IPR036291">
    <property type="entry name" value="NAD(P)-bd_dom_sf"/>
</dbReference>
<comment type="caution">
    <text evidence="2">The sequence shown here is derived from an EMBL/GenBank/DDBJ whole genome shotgun (WGS) entry which is preliminary data.</text>
</comment>
<evidence type="ECO:0000259" key="1">
    <source>
        <dbReference type="Pfam" id="PF13460"/>
    </source>
</evidence>
<dbReference type="Gene3D" id="3.40.50.720">
    <property type="entry name" value="NAD(P)-binding Rossmann-like Domain"/>
    <property type="match status" value="1"/>
</dbReference>
<dbReference type="InterPro" id="IPR051604">
    <property type="entry name" value="Ergot_Alk_Oxidoreductase"/>
</dbReference>
<evidence type="ECO:0000313" key="2">
    <source>
        <dbReference type="EMBL" id="KAG1576031.1"/>
    </source>
</evidence>
<dbReference type="EMBL" id="JAANIU010000035">
    <property type="protein sequence ID" value="KAG1576031.1"/>
    <property type="molecule type" value="Genomic_DNA"/>
</dbReference>